<dbReference type="EMBL" id="KZ293449">
    <property type="protein sequence ID" value="PBK64772.1"/>
    <property type="molecule type" value="Genomic_DNA"/>
</dbReference>
<name>A0A2H3BCM0_9AGAR</name>
<accession>A0A2H3BCM0</accession>
<sequence>MSDPARQLQLSRWKVLMRDYTRPQHEQGRFPLVLSFDRRRIPSKRHIGMVRTWIARSLVCFSPGSGSILSYFIQFECHGSQKGRSYSENGPLSQVTLGVFDKVSRSRKSKWPI</sequence>
<keyword evidence="2" id="KW-1185">Reference proteome</keyword>
<proteinExistence type="predicted"/>
<reference evidence="2" key="1">
    <citation type="journal article" date="2017" name="Nat. Ecol. Evol.">
        <title>Genome expansion and lineage-specific genetic innovations in the forest pathogenic fungi Armillaria.</title>
        <authorList>
            <person name="Sipos G."/>
            <person name="Prasanna A.N."/>
            <person name="Walter M.C."/>
            <person name="O'Connor E."/>
            <person name="Balint B."/>
            <person name="Krizsan K."/>
            <person name="Kiss B."/>
            <person name="Hess J."/>
            <person name="Varga T."/>
            <person name="Slot J."/>
            <person name="Riley R."/>
            <person name="Boka B."/>
            <person name="Rigling D."/>
            <person name="Barry K."/>
            <person name="Lee J."/>
            <person name="Mihaltcheva S."/>
            <person name="LaButti K."/>
            <person name="Lipzen A."/>
            <person name="Waldron R."/>
            <person name="Moloney N.M."/>
            <person name="Sperisen C."/>
            <person name="Kredics L."/>
            <person name="Vagvoelgyi C."/>
            <person name="Patrignani A."/>
            <person name="Fitzpatrick D."/>
            <person name="Nagy I."/>
            <person name="Doyle S."/>
            <person name="Anderson J.B."/>
            <person name="Grigoriev I.V."/>
            <person name="Gueldener U."/>
            <person name="Muensterkoetter M."/>
            <person name="Nagy L.G."/>
        </authorList>
    </citation>
    <scope>NUCLEOTIDE SEQUENCE [LARGE SCALE GENOMIC DNA]</scope>
    <source>
        <strain evidence="2">28-4</strain>
    </source>
</reference>
<evidence type="ECO:0000313" key="2">
    <source>
        <dbReference type="Proteomes" id="UP000218334"/>
    </source>
</evidence>
<organism evidence="1 2">
    <name type="scientific">Armillaria solidipes</name>
    <dbReference type="NCBI Taxonomy" id="1076256"/>
    <lineage>
        <taxon>Eukaryota</taxon>
        <taxon>Fungi</taxon>
        <taxon>Dikarya</taxon>
        <taxon>Basidiomycota</taxon>
        <taxon>Agaricomycotina</taxon>
        <taxon>Agaricomycetes</taxon>
        <taxon>Agaricomycetidae</taxon>
        <taxon>Agaricales</taxon>
        <taxon>Marasmiineae</taxon>
        <taxon>Physalacriaceae</taxon>
        <taxon>Armillaria</taxon>
    </lineage>
</organism>
<gene>
    <name evidence="1" type="ORF">ARMSODRAFT_450498</name>
</gene>
<protein>
    <submittedName>
        <fullName evidence="1">Uncharacterized protein</fullName>
    </submittedName>
</protein>
<dbReference type="Proteomes" id="UP000218334">
    <property type="component" value="Unassembled WGS sequence"/>
</dbReference>
<dbReference type="AlphaFoldDB" id="A0A2H3BCM0"/>
<evidence type="ECO:0000313" key="1">
    <source>
        <dbReference type="EMBL" id="PBK64772.1"/>
    </source>
</evidence>